<sequence length="66" mass="7078">MILGAANAKGRGDKGASVHKDGDATLSRIKSFFGNSAWLQTKIINDNEAQLWEGNHELYITFGGGV</sequence>
<evidence type="ECO:0000313" key="2">
    <source>
        <dbReference type="EMBL" id="KAK7360549.1"/>
    </source>
</evidence>
<keyword evidence="3" id="KW-1185">Reference proteome</keyword>
<reference evidence="2 3" key="1">
    <citation type="submission" date="2024-01" db="EMBL/GenBank/DDBJ databases">
        <title>The genomes of 5 underutilized Papilionoideae crops provide insights into root nodulation and disease resistanc.</title>
        <authorList>
            <person name="Jiang F."/>
        </authorList>
    </citation>
    <scope>NUCLEOTIDE SEQUENCE [LARGE SCALE GENOMIC DNA]</scope>
    <source>
        <strain evidence="2">LVBAO_FW01</strain>
        <tissue evidence="2">Leaves</tissue>
    </source>
</reference>
<comment type="caution">
    <text evidence="2">The sequence shown here is derived from an EMBL/GenBank/DDBJ whole genome shotgun (WGS) entry which is preliminary data.</text>
</comment>
<proteinExistence type="predicted"/>
<feature type="region of interest" description="Disordered" evidence="1">
    <location>
        <begin position="1"/>
        <end position="21"/>
    </location>
</feature>
<feature type="compositionally biased region" description="Basic and acidic residues" evidence="1">
    <location>
        <begin position="10"/>
        <end position="21"/>
    </location>
</feature>
<dbReference type="EMBL" id="JAYMYQ010000001">
    <property type="protein sequence ID" value="KAK7360549.1"/>
    <property type="molecule type" value="Genomic_DNA"/>
</dbReference>
<organism evidence="2 3">
    <name type="scientific">Canavalia gladiata</name>
    <name type="common">Sword bean</name>
    <name type="synonym">Dolichos gladiatus</name>
    <dbReference type="NCBI Taxonomy" id="3824"/>
    <lineage>
        <taxon>Eukaryota</taxon>
        <taxon>Viridiplantae</taxon>
        <taxon>Streptophyta</taxon>
        <taxon>Embryophyta</taxon>
        <taxon>Tracheophyta</taxon>
        <taxon>Spermatophyta</taxon>
        <taxon>Magnoliopsida</taxon>
        <taxon>eudicotyledons</taxon>
        <taxon>Gunneridae</taxon>
        <taxon>Pentapetalae</taxon>
        <taxon>rosids</taxon>
        <taxon>fabids</taxon>
        <taxon>Fabales</taxon>
        <taxon>Fabaceae</taxon>
        <taxon>Papilionoideae</taxon>
        <taxon>50 kb inversion clade</taxon>
        <taxon>NPAAA clade</taxon>
        <taxon>indigoferoid/millettioid clade</taxon>
        <taxon>Phaseoleae</taxon>
        <taxon>Canavalia</taxon>
    </lineage>
</organism>
<gene>
    <name evidence="2" type="ORF">VNO77_02554</name>
</gene>
<protein>
    <submittedName>
        <fullName evidence="2">Uncharacterized protein</fullName>
    </submittedName>
</protein>
<evidence type="ECO:0000256" key="1">
    <source>
        <dbReference type="SAM" id="MobiDB-lite"/>
    </source>
</evidence>
<accession>A0AAN9MYR2</accession>
<name>A0AAN9MYR2_CANGL</name>
<dbReference type="Proteomes" id="UP001367508">
    <property type="component" value="Unassembled WGS sequence"/>
</dbReference>
<evidence type="ECO:0000313" key="3">
    <source>
        <dbReference type="Proteomes" id="UP001367508"/>
    </source>
</evidence>
<dbReference type="AlphaFoldDB" id="A0AAN9MYR2"/>